<gene>
    <name evidence="3" type="ORF">PCAR00345_LOCUS36842</name>
</gene>
<dbReference type="PANTHER" id="PTHR30383">
    <property type="entry name" value="THIOESTERASE 1/PROTEASE 1/LYSOPHOSPHOLIPASE L1"/>
    <property type="match status" value="1"/>
</dbReference>
<dbReference type="EMBL" id="HBIZ01058710">
    <property type="protein sequence ID" value="CAE0784137.1"/>
    <property type="molecule type" value="Transcribed_RNA"/>
</dbReference>
<dbReference type="InterPro" id="IPR051532">
    <property type="entry name" value="Ester_Hydrolysis_Enzymes"/>
</dbReference>
<name>A0A7S4C1K7_CHRCT</name>
<dbReference type="GO" id="GO:0004622">
    <property type="term" value="F:phosphatidylcholine lysophospholipase activity"/>
    <property type="evidence" value="ECO:0007669"/>
    <property type="project" value="TreeGrafter"/>
</dbReference>
<dbReference type="InterPro" id="IPR013830">
    <property type="entry name" value="SGNH_hydro"/>
</dbReference>
<dbReference type="Gene3D" id="3.40.50.1110">
    <property type="entry name" value="SGNH hydrolase"/>
    <property type="match status" value="1"/>
</dbReference>
<proteinExistence type="predicted"/>
<evidence type="ECO:0000313" key="3">
    <source>
        <dbReference type="EMBL" id="CAE0784137.1"/>
    </source>
</evidence>
<dbReference type="Pfam" id="PF13472">
    <property type="entry name" value="Lipase_GDSL_2"/>
    <property type="match status" value="1"/>
</dbReference>
<feature type="domain" description="SGNH hydrolase-type esterase" evidence="2">
    <location>
        <begin position="13"/>
        <end position="188"/>
    </location>
</feature>
<dbReference type="AlphaFoldDB" id="A0A7S4C1K7"/>
<reference evidence="3" key="1">
    <citation type="submission" date="2021-01" db="EMBL/GenBank/DDBJ databases">
        <authorList>
            <person name="Corre E."/>
            <person name="Pelletier E."/>
            <person name="Niang G."/>
            <person name="Scheremetjew M."/>
            <person name="Finn R."/>
            <person name="Kale V."/>
            <person name="Holt S."/>
            <person name="Cochrane G."/>
            <person name="Meng A."/>
            <person name="Brown T."/>
            <person name="Cohen L."/>
        </authorList>
    </citation>
    <scope>NUCLEOTIDE SEQUENCE</scope>
    <source>
        <strain evidence="3">CCMP645</strain>
    </source>
</reference>
<sequence>MMCNLLACDVLLVGSSVARGQAAPSGKGWGELLAKELRNKYGFQMVNAAIPGTDTTATLQAMKVALKTCKPCAVVIGLSLANEGLFLARDVSEIDRVRDRFLDGMQKLAETAQASGAMPVIGGVYPNDFYEPVHAQTLRSVEATMRGWTTSRGWKYISFLSALDDGEGRWQRGLSADPSHPNEEGHKAMFDAIDISLFDELVKRT</sequence>
<evidence type="ECO:0000259" key="2">
    <source>
        <dbReference type="Pfam" id="PF13472"/>
    </source>
</evidence>
<feature type="signal peptide" evidence="1">
    <location>
        <begin position="1"/>
        <end position="22"/>
    </location>
</feature>
<organism evidence="3">
    <name type="scientific">Chrysotila carterae</name>
    <name type="common">Marine alga</name>
    <name type="synonym">Syracosphaera carterae</name>
    <dbReference type="NCBI Taxonomy" id="13221"/>
    <lineage>
        <taxon>Eukaryota</taxon>
        <taxon>Haptista</taxon>
        <taxon>Haptophyta</taxon>
        <taxon>Prymnesiophyceae</taxon>
        <taxon>Isochrysidales</taxon>
        <taxon>Isochrysidaceae</taxon>
        <taxon>Chrysotila</taxon>
    </lineage>
</organism>
<keyword evidence="1" id="KW-0732">Signal</keyword>
<dbReference type="PANTHER" id="PTHR30383:SF5">
    <property type="entry name" value="SGNH HYDROLASE-TYPE ESTERASE DOMAIN-CONTAINING PROTEIN"/>
    <property type="match status" value="1"/>
</dbReference>
<dbReference type="SUPFAM" id="SSF52266">
    <property type="entry name" value="SGNH hydrolase"/>
    <property type="match status" value="1"/>
</dbReference>
<evidence type="ECO:0000256" key="1">
    <source>
        <dbReference type="SAM" id="SignalP"/>
    </source>
</evidence>
<feature type="chain" id="PRO_5031394137" description="SGNH hydrolase-type esterase domain-containing protein" evidence="1">
    <location>
        <begin position="23"/>
        <end position="205"/>
    </location>
</feature>
<dbReference type="InterPro" id="IPR036514">
    <property type="entry name" value="SGNH_hydro_sf"/>
</dbReference>
<protein>
    <recommendedName>
        <fullName evidence="2">SGNH hydrolase-type esterase domain-containing protein</fullName>
    </recommendedName>
</protein>
<accession>A0A7S4C1K7</accession>